<sequence>MTSFVVVDSTVIDQEKLAEYSKQAKVTLDMYGGRFLAKGKTEVLHGESGYSNKSIIEFPDRESAINWYHSDIYQALISLREQGIRSTFQLI</sequence>
<dbReference type="RefSeq" id="WP_199463697.1">
    <property type="nucleotide sequence ID" value="NZ_JAEMUH010000016.1"/>
</dbReference>
<evidence type="ECO:0000313" key="3">
    <source>
        <dbReference type="Proteomes" id="UP000598488"/>
    </source>
</evidence>
<organism evidence="2 3">
    <name type="scientific">Marinomonas ostreistagni</name>
    <dbReference type="NCBI Taxonomy" id="359209"/>
    <lineage>
        <taxon>Bacteria</taxon>
        <taxon>Pseudomonadati</taxon>
        <taxon>Pseudomonadota</taxon>
        <taxon>Gammaproteobacteria</taxon>
        <taxon>Oceanospirillales</taxon>
        <taxon>Oceanospirillaceae</taxon>
        <taxon>Marinomonas</taxon>
    </lineage>
</organism>
<accession>A0ABS0ZEM4</accession>
<proteinExistence type="predicted"/>
<evidence type="ECO:0000259" key="1">
    <source>
        <dbReference type="Pfam" id="PF07045"/>
    </source>
</evidence>
<dbReference type="EMBL" id="JAEMUH010000016">
    <property type="protein sequence ID" value="MBJ7552114.1"/>
    <property type="molecule type" value="Genomic_DNA"/>
</dbReference>
<dbReference type="PANTHER" id="PTHR41521">
    <property type="match status" value="1"/>
</dbReference>
<gene>
    <name evidence="2" type="ORF">JHD44_15600</name>
</gene>
<protein>
    <submittedName>
        <fullName evidence="2">DUF1330 domain-containing protein</fullName>
    </submittedName>
</protein>
<dbReference type="InterPro" id="IPR010753">
    <property type="entry name" value="DUF1330"/>
</dbReference>
<dbReference type="Gene3D" id="3.30.70.100">
    <property type="match status" value="1"/>
</dbReference>
<keyword evidence="3" id="KW-1185">Reference proteome</keyword>
<dbReference type="InterPro" id="IPR011008">
    <property type="entry name" value="Dimeric_a/b-barrel"/>
</dbReference>
<comment type="caution">
    <text evidence="2">The sequence shown here is derived from an EMBL/GenBank/DDBJ whole genome shotgun (WGS) entry which is preliminary data.</text>
</comment>
<dbReference type="PANTHER" id="PTHR41521:SF4">
    <property type="entry name" value="BLR0684 PROTEIN"/>
    <property type="match status" value="1"/>
</dbReference>
<feature type="domain" description="DUF1330" evidence="1">
    <location>
        <begin position="3"/>
        <end position="87"/>
    </location>
</feature>
<reference evidence="2 3" key="1">
    <citation type="submission" date="2020-12" db="EMBL/GenBank/DDBJ databases">
        <title>Comparative genome analysis of fungal antagonists Marinomonas ostreistagni 398 and M. spartinae 468.</title>
        <authorList>
            <person name="Fields J.L."/>
            <person name="Mavrodi O.V."/>
            <person name="Biber P.D."/>
            <person name="Indest K.J."/>
            <person name="Mavrodi D.V."/>
        </authorList>
    </citation>
    <scope>NUCLEOTIDE SEQUENCE [LARGE SCALE GENOMIC DNA]</scope>
    <source>
        <strain evidence="2 3">USM7</strain>
    </source>
</reference>
<name>A0ABS0ZEM4_9GAMM</name>
<evidence type="ECO:0000313" key="2">
    <source>
        <dbReference type="EMBL" id="MBJ7552114.1"/>
    </source>
</evidence>
<dbReference type="Pfam" id="PF07045">
    <property type="entry name" value="DUF1330"/>
    <property type="match status" value="1"/>
</dbReference>
<dbReference type="Proteomes" id="UP000598488">
    <property type="component" value="Unassembled WGS sequence"/>
</dbReference>
<dbReference type="SUPFAM" id="SSF54909">
    <property type="entry name" value="Dimeric alpha+beta barrel"/>
    <property type="match status" value="1"/>
</dbReference>